<keyword evidence="4" id="KW-1133">Transmembrane helix</keyword>
<protein>
    <submittedName>
        <fullName evidence="5">Putative mfs monocarboxylate transporter protein</fullName>
    </submittedName>
</protein>
<keyword evidence="4" id="KW-0812">Transmembrane</keyword>
<evidence type="ECO:0000256" key="4">
    <source>
        <dbReference type="SAM" id="Phobius"/>
    </source>
</evidence>
<feature type="transmembrane region" description="Helical" evidence="4">
    <location>
        <begin position="322"/>
        <end position="344"/>
    </location>
</feature>
<keyword evidence="4" id="KW-0472">Membrane</keyword>
<feature type="transmembrane region" description="Helical" evidence="4">
    <location>
        <begin position="388"/>
        <end position="407"/>
    </location>
</feature>
<feature type="transmembrane region" description="Helical" evidence="4">
    <location>
        <begin position="123"/>
        <end position="144"/>
    </location>
</feature>
<feature type="region of interest" description="Disordered" evidence="3">
    <location>
        <begin position="34"/>
        <end position="56"/>
    </location>
</feature>
<dbReference type="Gene3D" id="1.20.1250.20">
    <property type="entry name" value="MFS general substrate transporter like domains"/>
    <property type="match status" value="1"/>
</dbReference>
<dbReference type="Proteomes" id="UP000531561">
    <property type="component" value="Unassembled WGS sequence"/>
</dbReference>
<dbReference type="GeneID" id="59263976"/>
<dbReference type="OrthoDB" id="2213137at2759"/>
<feature type="transmembrane region" description="Helical" evidence="4">
    <location>
        <begin position="281"/>
        <end position="297"/>
    </location>
</feature>
<reference evidence="5 6" key="1">
    <citation type="journal article" date="2020" name="Phytopathology">
        <title>A high-quality genome resource of Botrytis fragariae, a new and rapidly spreading fungal pathogen causing strawberry gray mold in the U.S.A.</title>
        <authorList>
            <person name="Wu Y."/>
            <person name="Saski C.A."/>
            <person name="Schnabel G."/>
            <person name="Xiao S."/>
            <person name="Hu M."/>
        </authorList>
    </citation>
    <scope>NUCLEOTIDE SEQUENCE [LARGE SCALE GENOMIC DNA]</scope>
    <source>
        <strain evidence="5 6">BVB16</strain>
    </source>
</reference>
<evidence type="ECO:0000256" key="3">
    <source>
        <dbReference type="SAM" id="MobiDB-lite"/>
    </source>
</evidence>
<feature type="transmembrane region" description="Helical" evidence="4">
    <location>
        <begin position="219"/>
        <end position="236"/>
    </location>
</feature>
<comment type="subcellular location">
    <subcellularLocation>
        <location evidence="1">Membrane</location>
        <topology evidence="1">Multi-pass membrane protein</topology>
    </subcellularLocation>
</comment>
<dbReference type="InterPro" id="IPR011701">
    <property type="entry name" value="MFS"/>
</dbReference>
<dbReference type="InterPro" id="IPR050327">
    <property type="entry name" value="Proton-linked_MCT"/>
</dbReference>
<gene>
    <name evidence="5" type="ORF">Bfra_009949</name>
</gene>
<feature type="transmembrane region" description="Helical" evidence="4">
    <location>
        <begin position="191"/>
        <end position="213"/>
    </location>
</feature>
<evidence type="ECO:0000313" key="6">
    <source>
        <dbReference type="Proteomes" id="UP000531561"/>
    </source>
</evidence>
<feature type="transmembrane region" description="Helical" evidence="4">
    <location>
        <begin position="356"/>
        <end position="376"/>
    </location>
</feature>
<feature type="transmembrane region" description="Helical" evidence="4">
    <location>
        <begin position="248"/>
        <end position="269"/>
    </location>
</feature>
<dbReference type="SUPFAM" id="SSF103473">
    <property type="entry name" value="MFS general substrate transporter"/>
    <property type="match status" value="1"/>
</dbReference>
<dbReference type="PANTHER" id="PTHR11360:SF287">
    <property type="entry name" value="MFS MONOCARBOXYLATE TRANSPORTER"/>
    <property type="match status" value="1"/>
</dbReference>
<dbReference type="EMBL" id="JABFCT010000014">
    <property type="protein sequence ID" value="KAF5870560.1"/>
    <property type="molecule type" value="Genomic_DNA"/>
</dbReference>
<dbReference type="RefSeq" id="XP_037189507.1">
    <property type="nucleotide sequence ID" value="XM_037340284.1"/>
</dbReference>
<dbReference type="AlphaFoldDB" id="A0A8H6ANK5"/>
<feature type="transmembrane region" description="Helical" evidence="4">
    <location>
        <begin position="413"/>
        <end position="434"/>
    </location>
</feature>
<accession>A0A8H6ANK5</accession>
<proteinExistence type="inferred from homology"/>
<comment type="similarity">
    <text evidence="2">Belongs to the major facilitator superfamily. Monocarboxylate porter (TC 2.A.1.13) family.</text>
</comment>
<feature type="transmembrane region" description="Helical" evidence="4">
    <location>
        <begin position="156"/>
        <end position="179"/>
    </location>
</feature>
<organism evidence="5 6">
    <name type="scientific">Botrytis fragariae</name>
    <dbReference type="NCBI Taxonomy" id="1964551"/>
    <lineage>
        <taxon>Eukaryota</taxon>
        <taxon>Fungi</taxon>
        <taxon>Dikarya</taxon>
        <taxon>Ascomycota</taxon>
        <taxon>Pezizomycotina</taxon>
        <taxon>Leotiomycetes</taxon>
        <taxon>Helotiales</taxon>
        <taxon>Sclerotiniaceae</taxon>
        <taxon>Botrytis</taxon>
    </lineage>
</organism>
<keyword evidence="6" id="KW-1185">Reference proteome</keyword>
<sequence>MAHPSSNLPLRKFFGSDADEAKVQPTVADLEIPLSNPSTRDLEEGINGPDNTDGNVPRADGGKDAWLFLAACFLFEALIWGNPSCAGPPHRGNFLNSTEHHHIYRIFKTMVALLETYRKEIEYFMLTNTSTGFPFAFGVFQTYYSTHTPFDRHANSIAITGTCATGIMYLFAPISLYVLEKFPPIRRLSSIVGLVIVLIALVAASFATEVWHLIATQGFLYAIGGSLLYSPTMFYLDQWFVKRKGLALGVMWSGVGTSGLIFPFLLSYLVDRCGFRGTLRIWAAILFLLCCPLIYYIKPRIPTKFSSQPPSKPSYTFLRSPIFWFLQIANIFSSLGFFAPSIYLSSYSASLSFSPVLGTTLIALLNFFSVIGAISLGHLSDVRHITTVVLLSSTLSTLSVFMLWGISTSLPSLITFTIIYGTFAGGWSAIWAGMIREVQRADNSVSFGVLMGLFSAGRGVGSVACGPLTEWLVEHGGFGGVGGGYGTEYGAVIVFTGSYHLAHFDASFHVCQSSSASNNFEDFERIVFWCKSLSHDWV</sequence>
<evidence type="ECO:0000256" key="2">
    <source>
        <dbReference type="ARBA" id="ARBA00006727"/>
    </source>
</evidence>
<dbReference type="InterPro" id="IPR036259">
    <property type="entry name" value="MFS_trans_sf"/>
</dbReference>
<dbReference type="GO" id="GO:0022857">
    <property type="term" value="F:transmembrane transporter activity"/>
    <property type="evidence" value="ECO:0007669"/>
    <property type="project" value="InterPro"/>
</dbReference>
<dbReference type="GO" id="GO:0016020">
    <property type="term" value="C:membrane"/>
    <property type="evidence" value="ECO:0007669"/>
    <property type="project" value="UniProtKB-SubCell"/>
</dbReference>
<dbReference type="Pfam" id="PF07690">
    <property type="entry name" value="MFS_1"/>
    <property type="match status" value="1"/>
</dbReference>
<evidence type="ECO:0000256" key="1">
    <source>
        <dbReference type="ARBA" id="ARBA00004141"/>
    </source>
</evidence>
<dbReference type="PANTHER" id="PTHR11360">
    <property type="entry name" value="MONOCARBOXYLATE TRANSPORTER"/>
    <property type="match status" value="1"/>
</dbReference>
<evidence type="ECO:0000313" key="5">
    <source>
        <dbReference type="EMBL" id="KAF5870560.1"/>
    </source>
</evidence>
<comment type="caution">
    <text evidence="5">The sequence shown here is derived from an EMBL/GenBank/DDBJ whole genome shotgun (WGS) entry which is preliminary data.</text>
</comment>
<name>A0A8H6ANK5_9HELO</name>